<feature type="non-terminal residue" evidence="1">
    <location>
        <position position="85"/>
    </location>
</feature>
<reference evidence="1" key="1">
    <citation type="journal article" date="2020" name="mSystems">
        <title>Genome- and Community-Level Interaction Insights into Carbon Utilization and Element Cycling Functions of Hydrothermarchaeota in Hydrothermal Sediment.</title>
        <authorList>
            <person name="Zhou Z."/>
            <person name="Liu Y."/>
            <person name="Xu W."/>
            <person name="Pan J."/>
            <person name="Luo Z.H."/>
            <person name="Li M."/>
        </authorList>
    </citation>
    <scope>NUCLEOTIDE SEQUENCE [LARGE SCALE GENOMIC DNA]</scope>
    <source>
        <strain evidence="1">HyVt-633</strain>
    </source>
</reference>
<dbReference type="EMBL" id="DRSQ01000034">
    <property type="protein sequence ID" value="HHE31338.1"/>
    <property type="molecule type" value="Genomic_DNA"/>
</dbReference>
<dbReference type="Proteomes" id="UP000886058">
    <property type="component" value="Unassembled WGS sequence"/>
</dbReference>
<organism evidence="1">
    <name type="scientific">Chlorobaculum parvum</name>
    <dbReference type="NCBI Taxonomy" id="274539"/>
    <lineage>
        <taxon>Bacteria</taxon>
        <taxon>Pseudomonadati</taxon>
        <taxon>Chlorobiota</taxon>
        <taxon>Chlorobiia</taxon>
        <taxon>Chlorobiales</taxon>
        <taxon>Chlorobiaceae</taxon>
        <taxon>Chlorobaculum</taxon>
    </lineage>
</organism>
<name>A0A7C5H7N8_9CHLB</name>
<gene>
    <name evidence="1" type="ORF">ENL07_01520</name>
</gene>
<accession>A0A7C5H7N8</accession>
<dbReference type="AlphaFoldDB" id="A0A7C5H7N8"/>
<sequence>MAKDNRNREKKEQKISAIEQTDDQLTGRAGLGVFAMYLRHISLFPVIDRQFGTLRKSSKGLPVTGLFVQLLSFFMDGTSRHLSWF</sequence>
<comment type="caution">
    <text evidence="1">The sequence shown here is derived from an EMBL/GenBank/DDBJ whole genome shotgun (WGS) entry which is preliminary data.</text>
</comment>
<protein>
    <submittedName>
        <fullName evidence="1">IS1380 family transposase</fullName>
    </submittedName>
</protein>
<evidence type="ECO:0000313" key="1">
    <source>
        <dbReference type="EMBL" id="HHE31338.1"/>
    </source>
</evidence>
<proteinExistence type="predicted"/>